<protein>
    <recommendedName>
        <fullName evidence="18">TonB-dependent receptor</fullName>
    </recommendedName>
</protein>
<evidence type="ECO:0000313" key="17">
    <source>
        <dbReference type="Proteomes" id="UP000315439"/>
    </source>
</evidence>
<feature type="domain" description="TonB-dependent receptor plug" evidence="15">
    <location>
        <begin position="55"/>
        <end position="165"/>
    </location>
</feature>
<dbReference type="InterPro" id="IPR012910">
    <property type="entry name" value="Plug_dom"/>
</dbReference>
<evidence type="ECO:0000256" key="9">
    <source>
        <dbReference type="ARBA" id="ARBA00023170"/>
    </source>
</evidence>
<evidence type="ECO:0000256" key="2">
    <source>
        <dbReference type="ARBA" id="ARBA00008143"/>
    </source>
</evidence>
<evidence type="ECO:0000256" key="1">
    <source>
        <dbReference type="ARBA" id="ARBA00004571"/>
    </source>
</evidence>
<dbReference type="Proteomes" id="UP000315439">
    <property type="component" value="Unassembled WGS sequence"/>
</dbReference>
<dbReference type="EMBL" id="VIKS01000008">
    <property type="protein sequence ID" value="TQV87404.1"/>
    <property type="molecule type" value="Genomic_DNA"/>
</dbReference>
<keyword evidence="10 11" id="KW-0998">Cell outer membrane</keyword>
<dbReference type="Gene3D" id="2.170.130.10">
    <property type="entry name" value="TonB-dependent receptor, plug domain"/>
    <property type="match status" value="1"/>
</dbReference>
<dbReference type="Pfam" id="PF00593">
    <property type="entry name" value="TonB_dep_Rec_b-barrel"/>
    <property type="match status" value="1"/>
</dbReference>
<evidence type="ECO:0000256" key="5">
    <source>
        <dbReference type="ARBA" id="ARBA00022692"/>
    </source>
</evidence>
<name>A0A545UD58_9GAMM</name>
<accession>A0A545UD58</accession>
<dbReference type="AlphaFoldDB" id="A0A545UD58"/>
<evidence type="ECO:0000256" key="13">
    <source>
        <dbReference type="SAM" id="SignalP"/>
    </source>
</evidence>
<evidence type="ECO:0000256" key="3">
    <source>
        <dbReference type="ARBA" id="ARBA00022448"/>
    </source>
</evidence>
<evidence type="ECO:0000256" key="10">
    <source>
        <dbReference type="ARBA" id="ARBA00023237"/>
    </source>
</evidence>
<feature type="chain" id="PRO_5022047197" description="TonB-dependent receptor" evidence="13">
    <location>
        <begin position="24"/>
        <end position="680"/>
    </location>
</feature>
<feature type="signal peptide" evidence="13">
    <location>
        <begin position="1"/>
        <end position="23"/>
    </location>
</feature>
<organism evidence="16 17">
    <name type="scientific">Aliikangiella coralliicola</name>
    <dbReference type="NCBI Taxonomy" id="2592383"/>
    <lineage>
        <taxon>Bacteria</taxon>
        <taxon>Pseudomonadati</taxon>
        <taxon>Pseudomonadota</taxon>
        <taxon>Gammaproteobacteria</taxon>
        <taxon>Oceanospirillales</taxon>
        <taxon>Pleioneaceae</taxon>
        <taxon>Aliikangiella</taxon>
    </lineage>
</organism>
<reference evidence="16 17" key="1">
    <citation type="submission" date="2019-07" db="EMBL/GenBank/DDBJ databases">
        <title>Draft genome for Aliikangiella sp. M105.</title>
        <authorList>
            <person name="Wang G."/>
        </authorList>
    </citation>
    <scope>NUCLEOTIDE SEQUENCE [LARGE SCALE GENOMIC DNA]</scope>
    <source>
        <strain evidence="16 17">M105</strain>
    </source>
</reference>
<dbReference type="PROSITE" id="PS52016">
    <property type="entry name" value="TONB_DEPENDENT_REC_3"/>
    <property type="match status" value="1"/>
</dbReference>
<evidence type="ECO:0000256" key="11">
    <source>
        <dbReference type="PROSITE-ProRule" id="PRU01360"/>
    </source>
</evidence>
<comment type="similarity">
    <text evidence="2">Belongs to the TonB-dependent receptor family. Hemoglobin/haptoglobin binding protein subfamily.</text>
</comment>
<evidence type="ECO:0000256" key="7">
    <source>
        <dbReference type="ARBA" id="ARBA00023077"/>
    </source>
</evidence>
<evidence type="ECO:0000256" key="6">
    <source>
        <dbReference type="ARBA" id="ARBA00022729"/>
    </source>
</evidence>
<dbReference type="Pfam" id="PF07715">
    <property type="entry name" value="Plug"/>
    <property type="match status" value="1"/>
</dbReference>
<dbReference type="PANTHER" id="PTHR30069:SF29">
    <property type="entry name" value="HEMOGLOBIN AND HEMOGLOBIN-HAPTOGLOBIN-BINDING PROTEIN 1-RELATED"/>
    <property type="match status" value="1"/>
</dbReference>
<evidence type="ECO:0000313" key="16">
    <source>
        <dbReference type="EMBL" id="TQV87404.1"/>
    </source>
</evidence>
<dbReference type="GO" id="GO:0044718">
    <property type="term" value="P:siderophore transmembrane transport"/>
    <property type="evidence" value="ECO:0007669"/>
    <property type="project" value="TreeGrafter"/>
</dbReference>
<comment type="subcellular location">
    <subcellularLocation>
        <location evidence="1 11">Cell outer membrane</location>
        <topology evidence="1 11">Multi-pass membrane protein</topology>
    </subcellularLocation>
</comment>
<evidence type="ECO:0008006" key="18">
    <source>
        <dbReference type="Google" id="ProtNLM"/>
    </source>
</evidence>
<dbReference type="InterPro" id="IPR039426">
    <property type="entry name" value="TonB-dep_rcpt-like"/>
</dbReference>
<evidence type="ECO:0000256" key="4">
    <source>
        <dbReference type="ARBA" id="ARBA00022452"/>
    </source>
</evidence>
<dbReference type="Gene3D" id="2.40.170.20">
    <property type="entry name" value="TonB-dependent receptor, beta-barrel domain"/>
    <property type="match status" value="1"/>
</dbReference>
<keyword evidence="5 11" id="KW-0812">Transmembrane</keyword>
<sequence length="680" mass="76171">MQCTTNALLATALYCLSSIPAHCAEQQKVNLLDMSLEELMNIKINTATKNTQEATKTPAIVSVITHEDILAWGYQSVAEALQQVPGLYGINDYARYNYGVRGINGGQRAYNKILKVMINGTAVSFRSDSTNFLGPELLPIEIVERIEVVRGPGSALYGENAFMGIVNIITRPAEKNAQQQYRLRLGKNQHMSVSAVLSEKQQNWSFIIAANGEKANNDGLTLPSTSPKADDFTGLSSDNSETLPESFFSQWIYQSGDFTHELLINYSHLDTVAEFLDFGTLSHENRIALNQQLTNYKLAWKYSQNLEAHLNFSFTRGKPSSDEKLSLNSPVSFPKREFEFEVFDFSSEIHYQSNNQSAYIFGVDFANDQESLIQISSVDSTTGDITLLSTPTGKVTLKNVGAYVQYLNSINKDTLLTLNLRSDDHNIYGTNTNYRFGLVKQFSKPISAKFLFGSSYKAPAAMQLYAQPLYPGEIIGNANLSAEKADTVEAEVSWLISAKFALNLSLWLNQIDNKVELLPQGANVQPTNSGKQEGKGLESELKWIDRDFSLIANFAYQNTDNKTNTLFQGTQVAPTAMYPRLTSHIRFQYQFSNGDTIGISTKYASERRATNSNIRENLLQPYQLEAYSLFNFSYLTTWNALSLQLNINNLFDEDYAEPGFVGIDIPGKSRSWYLNLRYEL</sequence>
<dbReference type="GO" id="GO:0015344">
    <property type="term" value="F:siderophore uptake transmembrane transporter activity"/>
    <property type="evidence" value="ECO:0007669"/>
    <property type="project" value="TreeGrafter"/>
</dbReference>
<keyword evidence="4 11" id="KW-1134">Transmembrane beta strand</keyword>
<gene>
    <name evidence="16" type="ORF">FLL46_13245</name>
</gene>
<evidence type="ECO:0000259" key="15">
    <source>
        <dbReference type="Pfam" id="PF07715"/>
    </source>
</evidence>
<dbReference type="InterPro" id="IPR000531">
    <property type="entry name" value="Beta-barrel_TonB"/>
</dbReference>
<dbReference type="OrthoDB" id="9758929at2"/>
<comment type="caution">
    <text evidence="16">The sequence shown here is derived from an EMBL/GenBank/DDBJ whole genome shotgun (WGS) entry which is preliminary data.</text>
</comment>
<dbReference type="GO" id="GO:0009279">
    <property type="term" value="C:cell outer membrane"/>
    <property type="evidence" value="ECO:0007669"/>
    <property type="project" value="UniProtKB-SubCell"/>
</dbReference>
<keyword evidence="7 12" id="KW-0798">TonB box</keyword>
<keyword evidence="17" id="KW-1185">Reference proteome</keyword>
<evidence type="ECO:0000256" key="8">
    <source>
        <dbReference type="ARBA" id="ARBA00023136"/>
    </source>
</evidence>
<keyword evidence="3 11" id="KW-0813">Transport</keyword>
<dbReference type="SUPFAM" id="SSF56935">
    <property type="entry name" value="Porins"/>
    <property type="match status" value="1"/>
</dbReference>
<keyword evidence="6 13" id="KW-0732">Signal</keyword>
<evidence type="ECO:0000256" key="12">
    <source>
        <dbReference type="RuleBase" id="RU003357"/>
    </source>
</evidence>
<dbReference type="RefSeq" id="WP_142894110.1">
    <property type="nucleotide sequence ID" value="NZ_ML660164.1"/>
</dbReference>
<dbReference type="PANTHER" id="PTHR30069">
    <property type="entry name" value="TONB-DEPENDENT OUTER MEMBRANE RECEPTOR"/>
    <property type="match status" value="1"/>
</dbReference>
<dbReference type="InterPro" id="IPR036942">
    <property type="entry name" value="Beta-barrel_TonB_sf"/>
</dbReference>
<feature type="domain" description="TonB-dependent receptor-like beta-barrel" evidence="14">
    <location>
        <begin position="243"/>
        <end position="650"/>
    </location>
</feature>
<keyword evidence="9" id="KW-0675">Receptor</keyword>
<dbReference type="InterPro" id="IPR037066">
    <property type="entry name" value="Plug_dom_sf"/>
</dbReference>
<keyword evidence="8 11" id="KW-0472">Membrane</keyword>
<proteinExistence type="inferred from homology"/>
<evidence type="ECO:0000259" key="14">
    <source>
        <dbReference type="Pfam" id="PF00593"/>
    </source>
</evidence>